<evidence type="ECO:0000259" key="1">
    <source>
        <dbReference type="Pfam" id="PF24088"/>
    </source>
</evidence>
<evidence type="ECO:0000313" key="4">
    <source>
        <dbReference type="Proteomes" id="UP000316331"/>
    </source>
</evidence>
<feature type="domain" description="DUF7373" evidence="2">
    <location>
        <begin position="306"/>
        <end position="434"/>
    </location>
</feature>
<dbReference type="AlphaFoldDB" id="A0A543FEQ4"/>
<dbReference type="Proteomes" id="UP000316331">
    <property type="component" value="Unassembled WGS sequence"/>
</dbReference>
<dbReference type="InterPro" id="IPR056463">
    <property type="entry name" value="DUF7373_C"/>
</dbReference>
<accession>A0A543FEQ4</accession>
<comment type="caution">
    <text evidence="3">The sequence shown here is derived from an EMBL/GenBank/DDBJ whole genome shotgun (WGS) entry which is preliminary data.</text>
</comment>
<dbReference type="OrthoDB" id="5171545at2"/>
<protein>
    <submittedName>
        <fullName evidence="3">Uncharacterized protein</fullName>
    </submittedName>
</protein>
<keyword evidence="4" id="KW-1185">Reference proteome</keyword>
<proteinExistence type="predicted"/>
<dbReference type="EMBL" id="VFPG01000001">
    <property type="protein sequence ID" value="TQM32251.1"/>
    <property type="molecule type" value="Genomic_DNA"/>
</dbReference>
<evidence type="ECO:0000313" key="3">
    <source>
        <dbReference type="EMBL" id="TQM32251.1"/>
    </source>
</evidence>
<gene>
    <name evidence="3" type="ORF">FB390_3929</name>
</gene>
<organism evidence="3 4">
    <name type="scientific">Nocardia bhagyanarayanae</name>
    <dbReference type="NCBI Taxonomy" id="1215925"/>
    <lineage>
        <taxon>Bacteria</taxon>
        <taxon>Bacillati</taxon>
        <taxon>Actinomycetota</taxon>
        <taxon>Actinomycetes</taxon>
        <taxon>Mycobacteriales</taxon>
        <taxon>Nocardiaceae</taxon>
        <taxon>Nocardia</taxon>
    </lineage>
</organism>
<feature type="domain" description="DUF7373" evidence="1">
    <location>
        <begin position="76"/>
        <end position="275"/>
    </location>
</feature>
<dbReference type="Pfam" id="PF24092">
    <property type="entry name" value="DUF7373_C"/>
    <property type="match status" value="1"/>
</dbReference>
<reference evidence="3 4" key="1">
    <citation type="submission" date="2019-06" db="EMBL/GenBank/DDBJ databases">
        <title>Sequencing the genomes of 1000 actinobacteria strains.</title>
        <authorList>
            <person name="Klenk H.-P."/>
        </authorList>
    </citation>
    <scope>NUCLEOTIDE SEQUENCE [LARGE SCALE GENOMIC DNA]</scope>
    <source>
        <strain evidence="3 4">DSM 103495</strain>
    </source>
</reference>
<sequence length="436" mass="45344">MRRCDRAPGARIAAVRPGERTVSALGGRIAAALTAAMTVSALAAGCTVTGSPAAQWVDPASLDVGAYSVEPLDVPRGDSARHGRVLESARMTEALIDPVEADPALRVPIGGAAMTPLPTPAKATTLLAAPVRAALERHGMLAGAAVGGSDRQAGVGGPAVGSARVLTVIVLRFPDADAATRAAREIDAVDAAVSPDNAPVPIPNHSTAHAHWRPGVPTLAASVAHESFVVSLLAGHTAPDLGALTTLAGAAFDRQLARLREFAPTPRDRFAELPLDPEGMISRMVPQAPGRWEYPAVTSTSKQRNAGWDAALHATGVVYGPRAAYLWGSRKRPGTAEAIGYSGFNLLARYPDPAAARDAFTIATRQDADNGLRPIPGPDRLDDVRCAENPEPDALGMTRFICRVLYGRYYAAIAARELGSARQKAAAQYGLLVNGG</sequence>
<name>A0A543FEQ4_9NOCA</name>
<dbReference type="InterPro" id="IPR055797">
    <property type="entry name" value="DUF7373"/>
</dbReference>
<dbReference type="Pfam" id="PF24088">
    <property type="entry name" value="DUF7373"/>
    <property type="match status" value="1"/>
</dbReference>
<evidence type="ECO:0000259" key="2">
    <source>
        <dbReference type="Pfam" id="PF24092"/>
    </source>
</evidence>
<dbReference type="RefSeq" id="WP_141810186.1">
    <property type="nucleotide sequence ID" value="NZ_VFPG01000001.1"/>
</dbReference>